<reference evidence="1" key="1">
    <citation type="journal article" date="2015" name="Nature">
        <title>Complex archaea that bridge the gap between prokaryotes and eukaryotes.</title>
        <authorList>
            <person name="Spang A."/>
            <person name="Saw J.H."/>
            <person name="Jorgensen S.L."/>
            <person name="Zaremba-Niedzwiedzka K."/>
            <person name="Martijn J."/>
            <person name="Lind A.E."/>
            <person name="van Eijk R."/>
            <person name="Schleper C."/>
            <person name="Guy L."/>
            <person name="Ettema T.J."/>
        </authorList>
    </citation>
    <scope>NUCLEOTIDE SEQUENCE</scope>
</reference>
<name>A0A0F9X5L6_9ZZZZ</name>
<accession>A0A0F9X5L6</accession>
<dbReference type="EMBL" id="LAZR01000143">
    <property type="protein sequence ID" value="KKN86838.1"/>
    <property type="molecule type" value="Genomic_DNA"/>
</dbReference>
<sequence>MSLPGIRNPDQIDYPRHVKDSVTTLPFFIGDETTLATTDVDETLVKVSALRRFENLSAFATGTHTGGAGAAVLTDSAGDFLDKGVEVGDTVNNTPDGSSATITAVTSTTITGVLSGGTSDDWQTGEAYTVDKGVGHQSSRAEEIRKIRIITDLDVYIRIDGDASSGSHTVRLDAGESMVEDNIRAVARISFINVTNPETPKLRWWVFGL</sequence>
<organism evidence="1">
    <name type="scientific">marine sediment metagenome</name>
    <dbReference type="NCBI Taxonomy" id="412755"/>
    <lineage>
        <taxon>unclassified sequences</taxon>
        <taxon>metagenomes</taxon>
        <taxon>ecological metagenomes</taxon>
    </lineage>
</organism>
<protein>
    <submittedName>
        <fullName evidence="1">Uncharacterized protein</fullName>
    </submittedName>
</protein>
<proteinExistence type="predicted"/>
<evidence type="ECO:0000313" key="1">
    <source>
        <dbReference type="EMBL" id="KKN86838.1"/>
    </source>
</evidence>
<gene>
    <name evidence="1" type="ORF">LCGC14_0263970</name>
</gene>
<dbReference type="AlphaFoldDB" id="A0A0F9X5L6"/>
<comment type="caution">
    <text evidence="1">The sequence shown here is derived from an EMBL/GenBank/DDBJ whole genome shotgun (WGS) entry which is preliminary data.</text>
</comment>